<dbReference type="Proteomes" id="UP000287033">
    <property type="component" value="Unassembled WGS sequence"/>
</dbReference>
<sequence length="171" mass="18992">GDDEPDLPRITCYSKLTNQAANDRIICELIEPITESETLNITFSEDNMLERCQIRLTETRSCSVEASRFTLFSPCCIRVSRSGSLEHDLCVLNKQIVHMVSVSCGECEVAVLCSPFSEAGVSDPVMVCRGACVVVYVRHSVCVVVRVCHGVCVSQYWCVTVHMRHGACVLW</sequence>
<name>A0A401REJ4_CHIPU</name>
<protein>
    <submittedName>
        <fullName evidence="1">Uncharacterized protein</fullName>
    </submittedName>
</protein>
<gene>
    <name evidence="1" type="ORF">chiPu_0021894</name>
</gene>
<evidence type="ECO:0000313" key="1">
    <source>
        <dbReference type="EMBL" id="GCC16570.1"/>
    </source>
</evidence>
<organism evidence="1 2">
    <name type="scientific">Chiloscyllium punctatum</name>
    <name type="common">Brownbanded bambooshark</name>
    <name type="synonym">Hemiscyllium punctatum</name>
    <dbReference type="NCBI Taxonomy" id="137246"/>
    <lineage>
        <taxon>Eukaryota</taxon>
        <taxon>Metazoa</taxon>
        <taxon>Chordata</taxon>
        <taxon>Craniata</taxon>
        <taxon>Vertebrata</taxon>
        <taxon>Chondrichthyes</taxon>
        <taxon>Elasmobranchii</taxon>
        <taxon>Galeomorphii</taxon>
        <taxon>Galeoidea</taxon>
        <taxon>Orectolobiformes</taxon>
        <taxon>Hemiscylliidae</taxon>
        <taxon>Chiloscyllium</taxon>
    </lineage>
</organism>
<dbReference type="AlphaFoldDB" id="A0A401REJ4"/>
<dbReference type="EMBL" id="BEZZ01005173">
    <property type="protein sequence ID" value="GCC16570.1"/>
    <property type="molecule type" value="Genomic_DNA"/>
</dbReference>
<reference evidence="1 2" key="1">
    <citation type="journal article" date="2018" name="Nat. Ecol. Evol.">
        <title>Shark genomes provide insights into elasmobranch evolution and the origin of vertebrates.</title>
        <authorList>
            <person name="Hara Y"/>
            <person name="Yamaguchi K"/>
            <person name="Onimaru K"/>
            <person name="Kadota M"/>
            <person name="Koyanagi M"/>
            <person name="Keeley SD"/>
            <person name="Tatsumi K"/>
            <person name="Tanaka K"/>
            <person name="Motone F"/>
            <person name="Kageyama Y"/>
            <person name="Nozu R"/>
            <person name="Adachi N"/>
            <person name="Nishimura O"/>
            <person name="Nakagawa R"/>
            <person name="Tanegashima C"/>
            <person name="Kiyatake I"/>
            <person name="Matsumoto R"/>
            <person name="Murakumo K"/>
            <person name="Nishida K"/>
            <person name="Terakita A"/>
            <person name="Kuratani S"/>
            <person name="Sato K"/>
            <person name="Hyodo S Kuraku.S."/>
        </authorList>
    </citation>
    <scope>NUCLEOTIDE SEQUENCE [LARGE SCALE GENOMIC DNA]</scope>
</reference>
<feature type="non-terminal residue" evidence="1">
    <location>
        <position position="1"/>
    </location>
</feature>
<accession>A0A401REJ4</accession>
<evidence type="ECO:0000313" key="2">
    <source>
        <dbReference type="Proteomes" id="UP000287033"/>
    </source>
</evidence>
<proteinExistence type="predicted"/>
<keyword evidence="2" id="KW-1185">Reference proteome</keyword>
<comment type="caution">
    <text evidence="1">The sequence shown here is derived from an EMBL/GenBank/DDBJ whole genome shotgun (WGS) entry which is preliminary data.</text>
</comment>